<proteinExistence type="predicted"/>
<gene>
    <name evidence="1" type="ORF">JBS370_LOCUS35999</name>
</gene>
<protein>
    <submittedName>
        <fullName evidence="1">Uncharacterized protein</fullName>
    </submittedName>
</protein>
<comment type="caution">
    <text evidence="1">The sequence shown here is derived from an EMBL/GenBank/DDBJ whole genome shotgun (WGS) entry which is preliminary data.</text>
</comment>
<dbReference type="Proteomes" id="UP000663836">
    <property type="component" value="Unassembled WGS sequence"/>
</dbReference>
<dbReference type="AlphaFoldDB" id="A0A820ATT9"/>
<accession>A0A820ATT9</accession>
<name>A0A820ATT9_9BILA</name>
<dbReference type="EMBL" id="CAJOBD010013441">
    <property type="protein sequence ID" value="CAF4190541.1"/>
    <property type="molecule type" value="Genomic_DNA"/>
</dbReference>
<evidence type="ECO:0000313" key="2">
    <source>
        <dbReference type="Proteomes" id="UP000663836"/>
    </source>
</evidence>
<reference evidence="1" key="1">
    <citation type="submission" date="2021-02" db="EMBL/GenBank/DDBJ databases">
        <authorList>
            <person name="Nowell W R."/>
        </authorList>
    </citation>
    <scope>NUCLEOTIDE SEQUENCE</scope>
</reference>
<sequence>MTKQKIPILGVVTNCKNVEPLSKWVIENENIFVANGMNFNKMVGTCFKRGGRFEESFKPLREESAEIVWNAILTTSAKQPIDFITSFESPSKFGMDIWKYFCAWIGDEIWAEPIPGTMRLLSLNKS</sequence>
<organism evidence="1 2">
    <name type="scientific">Rotaria sordida</name>
    <dbReference type="NCBI Taxonomy" id="392033"/>
    <lineage>
        <taxon>Eukaryota</taxon>
        <taxon>Metazoa</taxon>
        <taxon>Spiralia</taxon>
        <taxon>Gnathifera</taxon>
        <taxon>Rotifera</taxon>
        <taxon>Eurotatoria</taxon>
        <taxon>Bdelloidea</taxon>
        <taxon>Philodinida</taxon>
        <taxon>Philodinidae</taxon>
        <taxon>Rotaria</taxon>
    </lineage>
</organism>
<evidence type="ECO:0000313" key="1">
    <source>
        <dbReference type="EMBL" id="CAF4190541.1"/>
    </source>
</evidence>